<protein>
    <submittedName>
        <fullName evidence="2">SGNH/GDSL hydrolase family protein</fullName>
    </submittedName>
</protein>
<organism evidence="2 3">
    <name type="scientific">Ginsengibacter hankyongi</name>
    <dbReference type="NCBI Taxonomy" id="2607284"/>
    <lineage>
        <taxon>Bacteria</taxon>
        <taxon>Pseudomonadati</taxon>
        <taxon>Bacteroidota</taxon>
        <taxon>Chitinophagia</taxon>
        <taxon>Chitinophagales</taxon>
        <taxon>Chitinophagaceae</taxon>
        <taxon>Ginsengibacter</taxon>
    </lineage>
</organism>
<dbReference type="GO" id="GO:0016788">
    <property type="term" value="F:hydrolase activity, acting on ester bonds"/>
    <property type="evidence" value="ECO:0007669"/>
    <property type="project" value="UniProtKB-ARBA"/>
</dbReference>
<dbReference type="Gene3D" id="3.40.50.1110">
    <property type="entry name" value="SGNH hydrolase"/>
    <property type="match status" value="1"/>
</dbReference>
<dbReference type="Pfam" id="PF13472">
    <property type="entry name" value="Lipase_GDSL_2"/>
    <property type="match status" value="1"/>
</dbReference>
<evidence type="ECO:0000313" key="2">
    <source>
        <dbReference type="EMBL" id="KAA9041906.1"/>
    </source>
</evidence>
<dbReference type="InterPro" id="IPR013830">
    <property type="entry name" value="SGNH_hydro"/>
</dbReference>
<gene>
    <name evidence="2" type="ORF">FW778_07785</name>
</gene>
<dbReference type="Proteomes" id="UP000326903">
    <property type="component" value="Unassembled WGS sequence"/>
</dbReference>
<accession>A0A5J5ILF2</accession>
<evidence type="ECO:0000259" key="1">
    <source>
        <dbReference type="Pfam" id="PF13472"/>
    </source>
</evidence>
<reference evidence="2 3" key="1">
    <citation type="submission" date="2019-09" db="EMBL/GenBank/DDBJ databases">
        <title>Draft genome sequence of Ginsengibacter sp. BR5-29.</title>
        <authorList>
            <person name="Im W.-T."/>
        </authorList>
    </citation>
    <scope>NUCLEOTIDE SEQUENCE [LARGE SCALE GENOMIC DNA]</scope>
    <source>
        <strain evidence="2 3">BR5-29</strain>
    </source>
</reference>
<dbReference type="AlphaFoldDB" id="A0A5J5ILF2"/>
<proteinExistence type="predicted"/>
<dbReference type="CDD" id="cd00229">
    <property type="entry name" value="SGNH_hydrolase"/>
    <property type="match status" value="1"/>
</dbReference>
<comment type="caution">
    <text evidence="2">The sequence shown here is derived from an EMBL/GenBank/DDBJ whole genome shotgun (WGS) entry which is preliminary data.</text>
</comment>
<dbReference type="EMBL" id="VYQF01000001">
    <property type="protein sequence ID" value="KAA9041906.1"/>
    <property type="molecule type" value="Genomic_DNA"/>
</dbReference>
<evidence type="ECO:0000313" key="3">
    <source>
        <dbReference type="Proteomes" id="UP000326903"/>
    </source>
</evidence>
<dbReference type="InterPro" id="IPR036514">
    <property type="entry name" value="SGNH_hydro_sf"/>
</dbReference>
<name>A0A5J5ILF2_9BACT</name>
<keyword evidence="3" id="KW-1185">Reference proteome</keyword>
<keyword evidence="2" id="KW-0378">Hydrolase</keyword>
<feature type="domain" description="SGNH hydrolase-type esterase" evidence="1">
    <location>
        <begin position="29"/>
        <end position="202"/>
    </location>
</feature>
<dbReference type="RefSeq" id="WP_150414035.1">
    <property type="nucleotide sequence ID" value="NZ_VYQF01000001.1"/>
</dbReference>
<dbReference type="SUPFAM" id="SSF52266">
    <property type="entry name" value="SGNH hydrolase"/>
    <property type="match status" value="1"/>
</dbReference>
<sequence>MRLRYIVLSTFVLASLFAFKGTQPEILIIGDSISIGYTPFVKSTLENKAQVFHCKGNAQYSSYGLSKLNDWLGNEHWDIIQFNWGLWDICYRDPNKPIDYTNRDKINGKINTTKEDYKANLETIINRLKQTKAKLIFVTTTCVPDNEPGRYDNDVQDYNIIAIQVMKENNIPVNDLYSISKQIHKEDGLGDNNVHYKAEGYQKLAIKVCEGLNKLIND</sequence>